<comment type="caution">
    <text evidence="2">The sequence shown here is derived from an EMBL/GenBank/DDBJ whole genome shotgun (WGS) entry which is preliminary data.</text>
</comment>
<name>A0A941HTF3_9BACI</name>
<dbReference type="Proteomes" id="UP000675431">
    <property type="component" value="Unassembled WGS sequence"/>
</dbReference>
<evidence type="ECO:0000313" key="2">
    <source>
        <dbReference type="EMBL" id="MBR7554771.1"/>
    </source>
</evidence>
<evidence type="ECO:0000256" key="1">
    <source>
        <dbReference type="SAM" id="Phobius"/>
    </source>
</evidence>
<dbReference type="AlphaFoldDB" id="A0A941HTF3"/>
<keyword evidence="1" id="KW-1133">Transmembrane helix</keyword>
<evidence type="ECO:0008006" key="4">
    <source>
        <dbReference type="Google" id="ProtNLM"/>
    </source>
</evidence>
<evidence type="ECO:0000313" key="3">
    <source>
        <dbReference type="Proteomes" id="UP000675431"/>
    </source>
</evidence>
<keyword evidence="1" id="KW-0812">Transmembrane</keyword>
<feature type="transmembrane region" description="Helical" evidence="1">
    <location>
        <begin position="12"/>
        <end position="35"/>
    </location>
</feature>
<reference evidence="2 3" key="1">
    <citation type="submission" date="2021-04" db="EMBL/GenBank/DDBJ databases">
        <title>Allobacillus sp. nov. SKP8-2 isolated from shrimp paste.</title>
        <authorList>
            <person name="Tanasupawat S."/>
            <person name="Yiamsombat S."/>
            <person name="Kanchanasin P."/>
            <person name="Kuncharoen N."/>
        </authorList>
    </citation>
    <scope>NUCLEOTIDE SEQUENCE [LARGE SCALE GENOMIC DNA]</scope>
    <source>
        <strain evidence="2 3">SKP8-2</strain>
    </source>
</reference>
<accession>A0A941HTF3</accession>
<proteinExistence type="predicted"/>
<gene>
    <name evidence="2" type="ORF">KC820_11610</name>
</gene>
<keyword evidence="3" id="KW-1185">Reference proteome</keyword>
<sequence>MRKYLHKVSWRHAALTLFYTALLLLVVSPFFYIYYVNNGMPIFDERLEAATIDHLKSVGLSEDEIADSKVVRPNYETDENYYKAHVFVSFVDDPDTYYIYGREKYFGDIVQYCEKEVIFPKGHQLVREAMSYNERGCISLPTENNEE</sequence>
<protein>
    <recommendedName>
        <fullName evidence="4">DUF3139 domain-containing protein</fullName>
    </recommendedName>
</protein>
<dbReference type="RefSeq" id="WP_212371246.1">
    <property type="nucleotide sequence ID" value="NZ_JAGSIE010000039.1"/>
</dbReference>
<dbReference type="EMBL" id="JAGSIE010000039">
    <property type="protein sequence ID" value="MBR7554771.1"/>
    <property type="molecule type" value="Genomic_DNA"/>
</dbReference>
<organism evidence="2 3">
    <name type="scientific">Allobacillus saliphilus</name>
    <dbReference type="NCBI Taxonomy" id="2912308"/>
    <lineage>
        <taxon>Bacteria</taxon>
        <taxon>Bacillati</taxon>
        <taxon>Bacillota</taxon>
        <taxon>Bacilli</taxon>
        <taxon>Bacillales</taxon>
        <taxon>Bacillaceae</taxon>
        <taxon>Allobacillus</taxon>
    </lineage>
</organism>
<keyword evidence="1" id="KW-0472">Membrane</keyword>